<gene>
    <name evidence="1" type="ORF">E2C01_029863</name>
</gene>
<evidence type="ECO:0000313" key="2">
    <source>
        <dbReference type="Proteomes" id="UP000324222"/>
    </source>
</evidence>
<comment type="caution">
    <text evidence="1">The sequence shown here is derived from an EMBL/GenBank/DDBJ whole genome shotgun (WGS) entry which is preliminary data.</text>
</comment>
<organism evidence="1 2">
    <name type="scientific">Portunus trituberculatus</name>
    <name type="common">Swimming crab</name>
    <name type="synonym">Neptunus trituberculatus</name>
    <dbReference type="NCBI Taxonomy" id="210409"/>
    <lineage>
        <taxon>Eukaryota</taxon>
        <taxon>Metazoa</taxon>
        <taxon>Ecdysozoa</taxon>
        <taxon>Arthropoda</taxon>
        <taxon>Crustacea</taxon>
        <taxon>Multicrustacea</taxon>
        <taxon>Malacostraca</taxon>
        <taxon>Eumalacostraca</taxon>
        <taxon>Eucarida</taxon>
        <taxon>Decapoda</taxon>
        <taxon>Pleocyemata</taxon>
        <taxon>Brachyura</taxon>
        <taxon>Eubrachyura</taxon>
        <taxon>Portunoidea</taxon>
        <taxon>Portunidae</taxon>
        <taxon>Portuninae</taxon>
        <taxon>Portunus</taxon>
    </lineage>
</organism>
<dbReference type="EMBL" id="VSRR010003510">
    <property type="protein sequence ID" value="MPC36406.1"/>
    <property type="molecule type" value="Genomic_DNA"/>
</dbReference>
<accession>A0A5B7ETD0</accession>
<proteinExistence type="predicted"/>
<dbReference type="Proteomes" id="UP000324222">
    <property type="component" value="Unassembled WGS sequence"/>
</dbReference>
<reference evidence="1 2" key="1">
    <citation type="submission" date="2019-05" db="EMBL/GenBank/DDBJ databases">
        <title>Another draft genome of Portunus trituberculatus and its Hox gene families provides insights of decapod evolution.</title>
        <authorList>
            <person name="Jeong J.-H."/>
            <person name="Song I."/>
            <person name="Kim S."/>
            <person name="Choi T."/>
            <person name="Kim D."/>
            <person name="Ryu S."/>
            <person name="Kim W."/>
        </authorList>
    </citation>
    <scope>NUCLEOTIDE SEQUENCE [LARGE SCALE GENOMIC DNA]</scope>
    <source>
        <tissue evidence="1">Muscle</tissue>
    </source>
</reference>
<protein>
    <submittedName>
        <fullName evidence="1">Uncharacterized protein</fullName>
    </submittedName>
</protein>
<evidence type="ECO:0000313" key="1">
    <source>
        <dbReference type="EMBL" id="MPC36406.1"/>
    </source>
</evidence>
<dbReference type="AlphaFoldDB" id="A0A5B7ETD0"/>
<keyword evidence="2" id="KW-1185">Reference proteome</keyword>
<name>A0A5B7ETD0_PORTR</name>
<sequence length="149" mass="15957">MNSRQVAGGIRCATLGSLFCRLAQGGVSASIASFLRRNCPLPPRLPALTPCPARPALTPAHHSPTRTCIHLFLPTPARSLAAHLSLTPHASHLYLALNAFLYPLASPVLTLTSLYYTHTLTAISSLYNCLSLTHLASLTRISPSHILGR</sequence>